<accession>A0A1H6JC86</accession>
<dbReference type="InterPro" id="IPR036505">
    <property type="entry name" value="Amidase/PGRP_sf"/>
</dbReference>
<dbReference type="Gene3D" id="3.20.170.20">
    <property type="entry name" value="Protein of unknown function DUF952"/>
    <property type="match status" value="1"/>
</dbReference>
<keyword evidence="3" id="KW-0378">Hydrolase</keyword>
<dbReference type="SUPFAM" id="SSF56399">
    <property type="entry name" value="ADP-ribosylation"/>
    <property type="match status" value="1"/>
</dbReference>
<dbReference type="EC" id="3.5.1.28" evidence="2"/>
<dbReference type="GO" id="GO:0071555">
    <property type="term" value="P:cell wall organization"/>
    <property type="evidence" value="ECO:0007669"/>
    <property type="project" value="UniProtKB-KW"/>
</dbReference>
<dbReference type="GO" id="GO:0009253">
    <property type="term" value="P:peptidoglycan catabolic process"/>
    <property type="evidence" value="ECO:0007669"/>
    <property type="project" value="InterPro"/>
</dbReference>
<dbReference type="GO" id="GO:0009254">
    <property type="term" value="P:peptidoglycan turnover"/>
    <property type="evidence" value="ECO:0007669"/>
    <property type="project" value="TreeGrafter"/>
</dbReference>
<dbReference type="Proteomes" id="UP000199125">
    <property type="component" value="Unassembled WGS sequence"/>
</dbReference>
<dbReference type="PANTHER" id="PTHR30417:SF1">
    <property type="entry name" value="N-ACETYLMURAMOYL-L-ALANINE AMIDASE AMID"/>
    <property type="match status" value="1"/>
</dbReference>
<dbReference type="InterPro" id="IPR051206">
    <property type="entry name" value="NAMLAA_amidase_2"/>
</dbReference>
<dbReference type="GO" id="GO:0008745">
    <property type="term" value="F:N-acetylmuramoyl-L-alanine amidase activity"/>
    <property type="evidence" value="ECO:0007669"/>
    <property type="project" value="UniProtKB-EC"/>
</dbReference>
<dbReference type="PANTHER" id="PTHR30417">
    <property type="entry name" value="N-ACETYLMURAMOYL-L-ALANINE AMIDASE AMID"/>
    <property type="match status" value="1"/>
</dbReference>
<sequence length="336" mass="35788">MTPGDVTAAASPNHSARRDGLTPALIVIHYTGMASLTEVRARLCDPAAEVSAHWLIAPDGTTEALVPETLRAWHAGAGSWRGAGDINSRSIGIELHNPGDRPFPQPQMQALESLLAAIMARWNIPAQGVIAHSDMAPDRKTDPGARFDWGRLARQGLALAPNGLPDPPGPLAPMLDRIGYPPGDDAARLAAFRLRFCPWNRGAENDLDRRTAAGALAALPAPDSALPVYKVLRADEWAALQAQGETAGAPVDLADGYVHLSSAPQLPETLGKHFAGAQGLQLLACDAAALGPALRWEPSRKNALFPHLYRALRLADLMWHRPLPLGPDGHHLTGDL</sequence>
<dbReference type="GO" id="GO:0019867">
    <property type="term" value="C:outer membrane"/>
    <property type="evidence" value="ECO:0007669"/>
    <property type="project" value="TreeGrafter"/>
</dbReference>
<feature type="domain" description="N-acetylmuramoyl-L-alanine amidase" evidence="5">
    <location>
        <begin position="11"/>
        <end position="144"/>
    </location>
</feature>
<protein>
    <recommendedName>
        <fullName evidence="2">N-acetylmuramoyl-L-alanine amidase</fullName>
        <ecNumber evidence="2">3.5.1.28</ecNumber>
    </recommendedName>
</protein>
<evidence type="ECO:0000256" key="3">
    <source>
        <dbReference type="ARBA" id="ARBA00022801"/>
    </source>
</evidence>
<dbReference type="Gene3D" id="3.40.80.10">
    <property type="entry name" value="Peptidoglycan recognition protein-like"/>
    <property type="match status" value="1"/>
</dbReference>
<dbReference type="InterPro" id="IPR002502">
    <property type="entry name" value="Amidase_domain"/>
</dbReference>
<gene>
    <name evidence="6" type="ORF">SAMN04488075_0257</name>
</gene>
<reference evidence="7" key="1">
    <citation type="submission" date="2016-10" db="EMBL/GenBank/DDBJ databases">
        <authorList>
            <person name="Varghese N."/>
            <person name="Submissions S."/>
        </authorList>
    </citation>
    <scope>NUCLEOTIDE SEQUENCE [LARGE SCALE GENOMIC DNA]</scope>
    <source>
        <strain evidence="7">DSM 11593</strain>
    </source>
</reference>
<name>A0A1H6JC86_9RHOB</name>
<comment type="catalytic activity">
    <reaction evidence="1">
        <text>Hydrolyzes the link between N-acetylmuramoyl residues and L-amino acid residues in certain cell-wall glycopeptides.</text>
        <dbReference type="EC" id="3.5.1.28"/>
    </reaction>
</comment>
<evidence type="ECO:0000256" key="4">
    <source>
        <dbReference type="ARBA" id="ARBA00023316"/>
    </source>
</evidence>
<dbReference type="InterPro" id="IPR009297">
    <property type="entry name" value="DUF952"/>
</dbReference>
<keyword evidence="4" id="KW-0961">Cell wall biogenesis/degradation</keyword>
<evidence type="ECO:0000313" key="7">
    <source>
        <dbReference type="Proteomes" id="UP000199125"/>
    </source>
</evidence>
<dbReference type="SUPFAM" id="SSF55846">
    <property type="entry name" value="N-acetylmuramoyl-L-alanine amidase-like"/>
    <property type="match status" value="1"/>
</dbReference>
<organism evidence="6 7">
    <name type="scientific">Paracoccus alkenifer</name>
    <dbReference type="NCBI Taxonomy" id="65735"/>
    <lineage>
        <taxon>Bacteria</taxon>
        <taxon>Pseudomonadati</taxon>
        <taxon>Pseudomonadota</taxon>
        <taxon>Alphaproteobacteria</taxon>
        <taxon>Rhodobacterales</taxon>
        <taxon>Paracoccaceae</taxon>
        <taxon>Paracoccus</taxon>
    </lineage>
</organism>
<dbReference type="AlphaFoldDB" id="A0A1H6JC86"/>
<proteinExistence type="predicted"/>
<evidence type="ECO:0000256" key="1">
    <source>
        <dbReference type="ARBA" id="ARBA00001561"/>
    </source>
</evidence>
<evidence type="ECO:0000256" key="2">
    <source>
        <dbReference type="ARBA" id="ARBA00011901"/>
    </source>
</evidence>
<dbReference type="CDD" id="cd06583">
    <property type="entry name" value="PGRP"/>
    <property type="match status" value="1"/>
</dbReference>
<evidence type="ECO:0000313" key="6">
    <source>
        <dbReference type="EMBL" id="SEH59445.1"/>
    </source>
</evidence>
<dbReference type="Pfam" id="PF01510">
    <property type="entry name" value="Amidase_2"/>
    <property type="match status" value="1"/>
</dbReference>
<evidence type="ECO:0000259" key="5">
    <source>
        <dbReference type="SMART" id="SM00644"/>
    </source>
</evidence>
<dbReference type="Pfam" id="PF06108">
    <property type="entry name" value="DUF952"/>
    <property type="match status" value="1"/>
</dbReference>
<dbReference type="SMART" id="SM00644">
    <property type="entry name" value="Ami_2"/>
    <property type="match status" value="1"/>
</dbReference>
<dbReference type="EMBL" id="FNXG01000001">
    <property type="protein sequence ID" value="SEH59445.1"/>
    <property type="molecule type" value="Genomic_DNA"/>
</dbReference>
<keyword evidence="7" id="KW-1185">Reference proteome</keyword>
<dbReference type="STRING" id="65735.SAMN04488075_0257"/>